<gene>
    <name evidence="5" type="ORF">OJ253_3011</name>
</gene>
<organism evidence="5">
    <name type="scientific">Cryptosporidium canis</name>
    <dbReference type="NCBI Taxonomy" id="195482"/>
    <lineage>
        <taxon>Eukaryota</taxon>
        <taxon>Sar</taxon>
        <taxon>Alveolata</taxon>
        <taxon>Apicomplexa</taxon>
        <taxon>Conoidasida</taxon>
        <taxon>Coccidia</taxon>
        <taxon>Eucoccidiorida</taxon>
        <taxon>Eimeriorina</taxon>
        <taxon>Cryptosporidiidae</taxon>
        <taxon>Cryptosporidium</taxon>
    </lineage>
</organism>
<sequence length="975" mass="110663">MTDRKRDREDNVDDDLSFKQKEIRVDAGSGESVDEGRVGDLDVDVDVEVYRYISDNVLVSPGCESCQRLKGRAVTALNDSEKSLMVQVLWSNLINNFTFKFIPRLLSKPYSSSEVCPKFTRMVECLIMKNVEEEDKRVLAVGKGNSLMDDLHKTYFLAFQHPGIYSTSIQCLAPVGTGKTGIALIDDLGEIIHSKELILCQKFLNRSPFQLGNIYKYELMSLVWSVNETVYHTGEDSESEYYCSNKGKANNAHFNIRYLEPDLYLPMNSTPLTLIKEPEELRGMISDILDAMEAHYSRSNTGYEDDPFLLAIDVEHHSNQSFKGFVSLIQLSTRRHDYIIDPFNLFNELQELNELTANPRILKVLHGSDYDVIWLQRDFSVYIVNMFDTGRAARVLNTPGGFSLKNLLSIYCSIDVDKRFQLADWRERPLTNELIEYARGDTHYLLYVYDIMRNLLLLHASKKPDSSVMVSDAFLEVVNDSIVVSSDLLSRFNLEGLVYEEELSGGGIRQLVRLADLDPSAFLTTMHNSRRLCLKEYFEKPIDIWSLCYGIRTKMSKSSLKTPIDSAIVTLLSYYLFIWRESLARLMDVSANYVLKESMVIKICHKQPTNNNEILSMYPNIPANLKRHSEYILNIVIYVKSFITSKSEDEIFDFNSYISHIYSNIANSDTNSSNTCKSSATSYHGILSSNDVHIASELSNVAGNGSTIADNNDNKSTLQYNTLENIQPKSDQGSYTDIEGIPTREGTKRRSVTIKKYTSDSMSRFADNLFGSPKKGSKSELDSSISVSDTDKGNISDIIHMDINNTLSGELPDIFKNKSLNASMEEVTASIVNSEQPKEVNRENKNTFEEYYSEKVKEGTLDDESSPLVLSVREQFNEDTDYIYKKRKTKKVKSEDSQAEHSVVSTSPNKMIQEDEDKISGFSNLIKENASILPASITCKSDLPDFIKNSQKVGVVSKSKKFVESMKTKKWHKKR</sequence>
<dbReference type="PANTHER" id="PTHR12124">
    <property type="entry name" value="POLYMYOSITIS/SCLERODERMA AUTOANTIGEN-RELATED"/>
    <property type="match status" value="1"/>
</dbReference>
<feature type="domain" description="HRDC" evidence="4">
    <location>
        <begin position="566"/>
        <end position="646"/>
    </location>
</feature>
<dbReference type="GO" id="GO:0071040">
    <property type="term" value="P:nuclear polyadenylation-dependent antisense transcript catabolic process"/>
    <property type="evidence" value="ECO:0007669"/>
    <property type="project" value="TreeGrafter"/>
</dbReference>
<dbReference type="GO" id="GO:0071039">
    <property type="term" value="P:nuclear polyadenylation-dependent CUT catabolic process"/>
    <property type="evidence" value="ECO:0007669"/>
    <property type="project" value="TreeGrafter"/>
</dbReference>
<dbReference type="OrthoDB" id="2250022at2759"/>
<dbReference type="Pfam" id="PF00570">
    <property type="entry name" value="HRDC"/>
    <property type="match status" value="1"/>
</dbReference>
<dbReference type="Pfam" id="PF01612">
    <property type="entry name" value="DNA_pol_A_exo1"/>
    <property type="match status" value="1"/>
</dbReference>
<reference evidence="5" key="1">
    <citation type="submission" date="2022-10" db="EMBL/GenBank/DDBJ databases">
        <title>Adaptive evolution leads to modifications in subtelomeric GC content in a zoonotic Cryptosporidium species.</title>
        <authorList>
            <person name="Li J."/>
            <person name="Feng Y."/>
            <person name="Xiao L."/>
        </authorList>
    </citation>
    <scope>NUCLEOTIDE SEQUENCE</scope>
    <source>
        <strain evidence="5">33844</strain>
    </source>
</reference>
<dbReference type="InterPro" id="IPR012337">
    <property type="entry name" value="RNaseH-like_sf"/>
</dbReference>
<dbReference type="InterPro" id="IPR036397">
    <property type="entry name" value="RNaseH_sf"/>
</dbReference>
<dbReference type="Gene3D" id="1.10.150.80">
    <property type="entry name" value="HRDC domain"/>
    <property type="match status" value="1"/>
</dbReference>
<dbReference type="GO" id="GO:0003727">
    <property type="term" value="F:single-stranded RNA binding"/>
    <property type="evidence" value="ECO:0007669"/>
    <property type="project" value="TreeGrafter"/>
</dbReference>
<dbReference type="SMART" id="SM00474">
    <property type="entry name" value="35EXOc"/>
    <property type="match status" value="1"/>
</dbReference>
<dbReference type="EMBL" id="JAPCXC010000089">
    <property type="protein sequence ID" value="KAJ1605788.1"/>
    <property type="molecule type" value="Genomic_DNA"/>
</dbReference>
<dbReference type="Proteomes" id="UP001067231">
    <property type="component" value="Unassembled WGS sequence"/>
</dbReference>
<dbReference type="InterPro" id="IPR045092">
    <property type="entry name" value="Rrp6-like"/>
</dbReference>
<dbReference type="InterPro" id="IPR044876">
    <property type="entry name" value="HRDC_dom_sf"/>
</dbReference>
<dbReference type="GO" id="GO:0000176">
    <property type="term" value="C:nuclear exosome (RNase complex)"/>
    <property type="evidence" value="ECO:0007669"/>
    <property type="project" value="TreeGrafter"/>
</dbReference>
<comment type="subcellular location">
    <subcellularLocation>
        <location evidence="1">Nucleus</location>
    </subcellularLocation>
</comment>
<dbReference type="GO" id="GO:0005730">
    <property type="term" value="C:nucleolus"/>
    <property type="evidence" value="ECO:0007669"/>
    <property type="project" value="TreeGrafter"/>
</dbReference>
<name>A0A9D5HWA0_9CRYT</name>
<proteinExistence type="predicted"/>
<evidence type="ECO:0000259" key="4">
    <source>
        <dbReference type="PROSITE" id="PS50967"/>
    </source>
</evidence>
<dbReference type="InterPro" id="IPR002121">
    <property type="entry name" value="HRDC_dom"/>
</dbReference>
<dbReference type="GO" id="GO:0000175">
    <property type="term" value="F:3'-5'-RNA exonuclease activity"/>
    <property type="evidence" value="ECO:0007669"/>
    <property type="project" value="InterPro"/>
</dbReference>
<dbReference type="AlphaFoldDB" id="A0A9D5HWA0"/>
<dbReference type="PROSITE" id="PS50967">
    <property type="entry name" value="HRDC"/>
    <property type="match status" value="1"/>
</dbReference>
<evidence type="ECO:0000256" key="2">
    <source>
        <dbReference type="ARBA" id="ARBA00023242"/>
    </source>
</evidence>
<dbReference type="PANTHER" id="PTHR12124:SF47">
    <property type="entry name" value="EXOSOME COMPONENT 10"/>
    <property type="match status" value="1"/>
</dbReference>
<dbReference type="GO" id="GO:0071037">
    <property type="term" value="P:nuclear polyadenylation-dependent snRNA catabolic process"/>
    <property type="evidence" value="ECO:0007669"/>
    <property type="project" value="TreeGrafter"/>
</dbReference>
<dbReference type="InterPro" id="IPR002562">
    <property type="entry name" value="3'-5'_exonuclease_dom"/>
</dbReference>
<dbReference type="InterPro" id="IPR010997">
    <property type="entry name" value="HRDC-like_sf"/>
</dbReference>
<evidence type="ECO:0000256" key="1">
    <source>
        <dbReference type="ARBA" id="ARBA00004123"/>
    </source>
</evidence>
<feature type="region of interest" description="Disordered" evidence="3">
    <location>
        <begin position="728"/>
        <end position="750"/>
    </location>
</feature>
<comment type="caution">
    <text evidence="5">The sequence shown here is derived from an EMBL/GenBank/DDBJ whole genome shotgun (WGS) entry which is preliminary data.</text>
</comment>
<dbReference type="GO" id="GO:0071035">
    <property type="term" value="P:nuclear polyadenylation-dependent rRNA catabolic process"/>
    <property type="evidence" value="ECO:0007669"/>
    <property type="project" value="TreeGrafter"/>
</dbReference>
<evidence type="ECO:0000313" key="5">
    <source>
        <dbReference type="EMBL" id="KAJ1605788.1"/>
    </source>
</evidence>
<dbReference type="GO" id="GO:0071036">
    <property type="term" value="P:nuclear polyadenylation-dependent snoRNA catabolic process"/>
    <property type="evidence" value="ECO:0007669"/>
    <property type="project" value="TreeGrafter"/>
</dbReference>
<accession>A0A9D5HWA0</accession>
<protein>
    <submittedName>
        <fullName evidence="5">RRPp/PMC2 like exosome 3'-5' exoribonuclease subunit</fullName>
    </submittedName>
</protein>
<evidence type="ECO:0000256" key="3">
    <source>
        <dbReference type="SAM" id="MobiDB-lite"/>
    </source>
</evidence>
<dbReference type="GO" id="GO:0071038">
    <property type="term" value="P:TRAMP-dependent tRNA surveillance pathway"/>
    <property type="evidence" value="ECO:0007669"/>
    <property type="project" value="TreeGrafter"/>
</dbReference>
<dbReference type="SUPFAM" id="SSF47819">
    <property type="entry name" value="HRDC-like"/>
    <property type="match status" value="1"/>
</dbReference>
<keyword evidence="2" id="KW-0539">Nucleus</keyword>
<dbReference type="GO" id="GO:0071044">
    <property type="term" value="P:histone mRNA catabolic process"/>
    <property type="evidence" value="ECO:0007669"/>
    <property type="project" value="TreeGrafter"/>
</dbReference>
<dbReference type="GO" id="GO:0000467">
    <property type="term" value="P:exonucleolytic trimming to generate mature 3'-end of 5.8S rRNA from tricistronic rRNA transcript (SSU-rRNA, 5.8S rRNA, LSU-rRNA)"/>
    <property type="evidence" value="ECO:0007669"/>
    <property type="project" value="InterPro"/>
</dbReference>
<dbReference type="GO" id="GO:0071051">
    <property type="term" value="P:poly(A)-dependent snoRNA 3'-end processing"/>
    <property type="evidence" value="ECO:0007669"/>
    <property type="project" value="TreeGrafter"/>
</dbReference>
<dbReference type="GO" id="GO:0000166">
    <property type="term" value="F:nucleotide binding"/>
    <property type="evidence" value="ECO:0007669"/>
    <property type="project" value="InterPro"/>
</dbReference>
<dbReference type="SUPFAM" id="SSF53098">
    <property type="entry name" value="Ribonuclease H-like"/>
    <property type="match status" value="1"/>
</dbReference>
<dbReference type="Gene3D" id="3.30.420.10">
    <property type="entry name" value="Ribonuclease H-like superfamily/Ribonuclease H"/>
    <property type="match status" value="1"/>
</dbReference>